<comment type="similarity">
    <text evidence="2">Belongs to the KRTCAP2 family.</text>
</comment>
<feature type="transmembrane region" description="Helical" evidence="6">
    <location>
        <begin position="7"/>
        <end position="26"/>
    </location>
</feature>
<evidence type="ECO:0008006" key="9">
    <source>
        <dbReference type="Google" id="ProtNLM"/>
    </source>
</evidence>
<proteinExistence type="inferred from homology"/>
<dbReference type="GO" id="GO:0016020">
    <property type="term" value="C:membrane"/>
    <property type="evidence" value="ECO:0007669"/>
    <property type="project" value="UniProtKB-SubCell"/>
</dbReference>
<dbReference type="EMBL" id="JBDJPC010000008">
    <property type="protein sequence ID" value="KAL1492723.1"/>
    <property type="molecule type" value="Genomic_DNA"/>
</dbReference>
<evidence type="ECO:0000256" key="5">
    <source>
        <dbReference type="ARBA" id="ARBA00023136"/>
    </source>
</evidence>
<evidence type="ECO:0000256" key="1">
    <source>
        <dbReference type="ARBA" id="ARBA00004141"/>
    </source>
</evidence>
<gene>
    <name evidence="7" type="ORF">ABEB36_010937</name>
</gene>
<keyword evidence="5 6" id="KW-0472">Membrane</keyword>
<evidence type="ECO:0000256" key="3">
    <source>
        <dbReference type="ARBA" id="ARBA00022692"/>
    </source>
</evidence>
<accession>A0ABD1EDK8</accession>
<evidence type="ECO:0000313" key="7">
    <source>
        <dbReference type="EMBL" id="KAL1492723.1"/>
    </source>
</evidence>
<reference evidence="7 8" key="1">
    <citation type="submission" date="2024-05" db="EMBL/GenBank/DDBJ databases">
        <title>Genetic variation in Jamaican populations of the coffee berry borer (Hypothenemus hampei).</title>
        <authorList>
            <person name="Errbii M."/>
            <person name="Myrie A."/>
        </authorList>
    </citation>
    <scope>NUCLEOTIDE SEQUENCE [LARGE SCALE GENOMIC DNA]</scope>
    <source>
        <strain evidence="7">JA-Hopewell-2020-01-JO</strain>
        <tissue evidence="7">Whole body</tissue>
    </source>
</reference>
<dbReference type="AlphaFoldDB" id="A0ABD1EDK8"/>
<feature type="transmembrane region" description="Helical" evidence="6">
    <location>
        <begin position="92"/>
        <end position="108"/>
    </location>
</feature>
<protein>
    <recommendedName>
        <fullName evidence="9">Dolichyl-diphosphooligosaccharide--protein glycosyltransferase subunit KCP2</fullName>
    </recommendedName>
</protein>
<keyword evidence="8" id="KW-1185">Reference proteome</keyword>
<evidence type="ECO:0000256" key="6">
    <source>
        <dbReference type="SAM" id="Phobius"/>
    </source>
</evidence>
<feature type="transmembrane region" description="Helical" evidence="6">
    <location>
        <begin position="38"/>
        <end position="55"/>
    </location>
</feature>
<feature type="transmembrane region" description="Helical" evidence="6">
    <location>
        <begin position="67"/>
        <end position="86"/>
    </location>
</feature>
<organism evidence="7 8">
    <name type="scientific">Hypothenemus hampei</name>
    <name type="common">Coffee berry borer</name>
    <dbReference type="NCBI Taxonomy" id="57062"/>
    <lineage>
        <taxon>Eukaryota</taxon>
        <taxon>Metazoa</taxon>
        <taxon>Ecdysozoa</taxon>
        <taxon>Arthropoda</taxon>
        <taxon>Hexapoda</taxon>
        <taxon>Insecta</taxon>
        <taxon>Pterygota</taxon>
        <taxon>Neoptera</taxon>
        <taxon>Endopterygota</taxon>
        <taxon>Coleoptera</taxon>
        <taxon>Polyphaga</taxon>
        <taxon>Cucujiformia</taxon>
        <taxon>Curculionidae</taxon>
        <taxon>Scolytinae</taxon>
        <taxon>Hypothenemus</taxon>
    </lineage>
</organism>
<dbReference type="PANTHER" id="PTHR32001">
    <property type="entry name" value="KERATINOCYTE-ASSOCIATED PROTEIN 2"/>
    <property type="match status" value="1"/>
</dbReference>
<dbReference type="Pfam" id="PF09775">
    <property type="entry name" value="Keratin_assoc"/>
    <property type="match status" value="1"/>
</dbReference>
<evidence type="ECO:0000256" key="2">
    <source>
        <dbReference type="ARBA" id="ARBA00007279"/>
    </source>
</evidence>
<keyword evidence="3 6" id="KW-0812">Transmembrane</keyword>
<dbReference type="PANTHER" id="PTHR32001:SF1">
    <property type="entry name" value="KERATINOCYTE-ASSOCIATED PROTEIN 2"/>
    <property type="match status" value="1"/>
</dbReference>
<sequence>MGITTKTSLLLAIIGSILIISSLQTWKSWLSSSNPNTFLGGLLGSFLFTFALTAIGNFETLYFGKSFNLGLFPEVLLALFLAVAGAGSVHRVSGSSCFLLSLIALYYVNRHSHKVHGQIVAQPVIIGKKKRN</sequence>
<comment type="subcellular location">
    <subcellularLocation>
        <location evidence="1">Membrane</location>
        <topology evidence="1">Multi-pass membrane protein</topology>
    </subcellularLocation>
</comment>
<dbReference type="Proteomes" id="UP001566132">
    <property type="component" value="Unassembled WGS sequence"/>
</dbReference>
<dbReference type="InterPro" id="IPR018614">
    <property type="entry name" value="KRTCAP2"/>
</dbReference>
<keyword evidence="4 6" id="KW-1133">Transmembrane helix</keyword>
<evidence type="ECO:0000256" key="4">
    <source>
        <dbReference type="ARBA" id="ARBA00022989"/>
    </source>
</evidence>
<comment type="caution">
    <text evidence="7">The sequence shown here is derived from an EMBL/GenBank/DDBJ whole genome shotgun (WGS) entry which is preliminary data.</text>
</comment>
<name>A0ABD1EDK8_HYPHA</name>
<evidence type="ECO:0000313" key="8">
    <source>
        <dbReference type="Proteomes" id="UP001566132"/>
    </source>
</evidence>